<sequence>MKEAWDFISSEDIMPSLIQGAAAGFGAYMDGETQKEIADRQHQNNILIQSNAQQHERDMMADKYDRSAPIGEEWLQQRRGGLRTQGLLAPSGQKY</sequence>
<dbReference type="EMBL" id="JXXV01000006">
    <property type="protein sequence ID" value="KJY84835.1"/>
    <property type="molecule type" value="Genomic_DNA"/>
</dbReference>
<evidence type="ECO:0000313" key="1">
    <source>
        <dbReference type="EMBL" id="KJY84835.1"/>
    </source>
</evidence>
<keyword evidence="2" id="KW-1185">Reference proteome</keyword>
<comment type="caution">
    <text evidence="1">The sequence shown here is derived from an EMBL/GenBank/DDBJ whole genome shotgun (WGS) entry which is preliminary data.</text>
</comment>
<protein>
    <submittedName>
        <fullName evidence="1">Uncharacterized protein</fullName>
    </submittedName>
</protein>
<accession>A0A0F4NNU3</accession>
<name>A0A0F4NNU3_9VIBR</name>
<reference evidence="1 2" key="1">
    <citation type="journal article" date="2015" name="BMC Genomics">
        <title>Genome mining reveals unlocked bioactive potential of marine Gram-negative bacteria.</title>
        <authorList>
            <person name="Machado H."/>
            <person name="Sonnenschein E.C."/>
            <person name="Melchiorsen J."/>
            <person name="Gram L."/>
        </authorList>
    </citation>
    <scope>NUCLEOTIDE SEQUENCE [LARGE SCALE GENOMIC DNA]</scope>
    <source>
        <strain evidence="1 2">S2757</strain>
    </source>
</reference>
<proteinExistence type="predicted"/>
<gene>
    <name evidence="1" type="ORF">TW81_02245</name>
</gene>
<dbReference type="PATRIC" id="fig|579748.3.peg.466"/>
<dbReference type="Proteomes" id="UP000033673">
    <property type="component" value="Unassembled WGS sequence"/>
</dbReference>
<dbReference type="STRING" id="579748.TW81_02245"/>
<evidence type="ECO:0000313" key="2">
    <source>
        <dbReference type="Proteomes" id="UP000033673"/>
    </source>
</evidence>
<organism evidence="1 2">
    <name type="scientific">Vibrio galatheae</name>
    <dbReference type="NCBI Taxonomy" id="579748"/>
    <lineage>
        <taxon>Bacteria</taxon>
        <taxon>Pseudomonadati</taxon>
        <taxon>Pseudomonadota</taxon>
        <taxon>Gammaproteobacteria</taxon>
        <taxon>Vibrionales</taxon>
        <taxon>Vibrionaceae</taxon>
        <taxon>Vibrio</taxon>
    </lineage>
</organism>
<dbReference type="AlphaFoldDB" id="A0A0F4NNU3"/>